<comment type="similarity">
    <text evidence="2">Belongs to the CorA metal ion transporter (MIT) (TC 1.A.35) family.</text>
</comment>
<dbReference type="InterPro" id="IPR002523">
    <property type="entry name" value="MgTranspt_CorA/ZnTranspt_ZntB"/>
</dbReference>
<dbReference type="Proteomes" id="UP000628854">
    <property type="component" value="Unassembled WGS sequence"/>
</dbReference>
<protein>
    <submittedName>
        <fullName evidence="12">Transporter</fullName>
    </submittedName>
</protein>
<gene>
    <name evidence="12" type="primary">cmaX</name>
    <name evidence="12" type="ORF">GCM10011503_02700</name>
</gene>
<evidence type="ECO:0000313" key="12">
    <source>
        <dbReference type="EMBL" id="GGB57770.1"/>
    </source>
</evidence>
<keyword evidence="6 11" id="KW-0812">Transmembrane</keyword>
<dbReference type="Gene3D" id="3.30.460.20">
    <property type="entry name" value="CorA soluble domain-like"/>
    <property type="match status" value="1"/>
</dbReference>
<evidence type="ECO:0000256" key="6">
    <source>
        <dbReference type="ARBA" id="ARBA00022692"/>
    </source>
</evidence>
<name>A0ABQ1J1J5_9PROT</name>
<sequence length="328" mass="36774">MTVETDSPLVFAFEFDADGNARRLGWDEIASGPAEKAGVRRWLHLNRLSPQVREWLDQKSGVDAVIDSALLQEDTRPRCVKHGPGLLINLRGVNMNDGSEPEDMVAIRIWTTPGVVVSLRAFHIMATQDLRDRIMQGDVPESSGAIVTYIAGRLTDKIEPVISSLEDQADEFEDQVIEEAAKLSKSALGSFRRKVLQLRRYIIPQRDALSQMTREGLEIFSPTEALHLREIADRVTRIGEELDNIRDRSSMLQEQIIEERGERMNQRLFVLSIISAIFLPLGFVTGLFGVNVGGMPGTASHTAFALLCLGMVALTTVMIFVFRRMRWL</sequence>
<dbReference type="Gene3D" id="1.20.58.340">
    <property type="entry name" value="Magnesium transport protein CorA, transmembrane region"/>
    <property type="match status" value="2"/>
</dbReference>
<dbReference type="RefSeq" id="WP_084393951.1">
    <property type="nucleotide sequence ID" value="NZ_BMKF01000001.1"/>
</dbReference>
<keyword evidence="8 11" id="KW-1133">Transmembrane helix</keyword>
<feature type="transmembrane region" description="Helical" evidence="11">
    <location>
        <begin position="302"/>
        <end position="322"/>
    </location>
</feature>
<comment type="caution">
    <text evidence="12">The sequence shown here is derived from an EMBL/GenBank/DDBJ whole genome shotgun (WGS) entry which is preliminary data.</text>
</comment>
<keyword evidence="9" id="KW-0406">Ion transport</keyword>
<evidence type="ECO:0000256" key="4">
    <source>
        <dbReference type="ARBA" id="ARBA00022475"/>
    </source>
</evidence>
<keyword evidence="13" id="KW-1185">Reference proteome</keyword>
<evidence type="ECO:0000313" key="13">
    <source>
        <dbReference type="Proteomes" id="UP000628854"/>
    </source>
</evidence>
<evidence type="ECO:0000256" key="10">
    <source>
        <dbReference type="ARBA" id="ARBA00023136"/>
    </source>
</evidence>
<evidence type="ECO:0000256" key="7">
    <source>
        <dbReference type="ARBA" id="ARBA00022833"/>
    </source>
</evidence>
<keyword evidence="4" id="KW-1003">Cell membrane</keyword>
<keyword evidence="3" id="KW-0813">Transport</keyword>
<proteinExistence type="inferred from homology"/>
<reference evidence="13" key="1">
    <citation type="journal article" date="2019" name="Int. J. Syst. Evol. Microbiol.">
        <title>The Global Catalogue of Microorganisms (GCM) 10K type strain sequencing project: providing services to taxonomists for standard genome sequencing and annotation.</title>
        <authorList>
            <consortium name="The Broad Institute Genomics Platform"/>
            <consortium name="The Broad Institute Genome Sequencing Center for Infectious Disease"/>
            <person name="Wu L."/>
            <person name="Ma J."/>
        </authorList>
    </citation>
    <scope>NUCLEOTIDE SEQUENCE [LARGE SCALE GENOMIC DNA]</scope>
    <source>
        <strain evidence="13">CGMCC 1.15928</strain>
    </source>
</reference>
<comment type="subcellular location">
    <subcellularLocation>
        <location evidence="1">Cell membrane</location>
        <topology evidence="1">Multi-pass membrane protein</topology>
    </subcellularLocation>
</comment>
<dbReference type="SUPFAM" id="SSF143865">
    <property type="entry name" value="CorA soluble domain-like"/>
    <property type="match status" value="1"/>
</dbReference>
<dbReference type="InterPro" id="IPR045863">
    <property type="entry name" value="CorA_TM1_TM2"/>
</dbReference>
<evidence type="ECO:0000256" key="9">
    <source>
        <dbReference type="ARBA" id="ARBA00023065"/>
    </source>
</evidence>
<keyword evidence="10 11" id="KW-0472">Membrane</keyword>
<keyword evidence="7" id="KW-0862">Zinc</keyword>
<dbReference type="InterPro" id="IPR045861">
    <property type="entry name" value="CorA_cytoplasmic_dom"/>
</dbReference>
<dbReference type="Pfam" id="PF01544">
    <property type="entry name" value="CorA"/>
    <property type="match status" value="1"/>
</dbReference>
<evidence type="ECO:0000256" key="2">
    <source>
        <dbReference type="ARBA" id="ARBA00009765"/>
    </source>
</evidence>
<dbReference type="SUPFAM" id="SSF144083">
    <property type="entry name" value="Magnesium transport protein CorA, transmembrane region"/>
    <property type="match status" value="1"/>
</dbReference>
<accession>A0ABQ1J1J5</accession>
<keyword evidence="5" id="KW-0997">Cell inner membrane</keyword>
<evidence type="ECO:0000256" key="1">
    <source>
        <dbReference type="ARBA" id="ARBA00004651"/>
    </source>
</evidence>
<dbReference type="EMBL" id="BMKF01000001">
    <property type="protein sequence ID" value="GGB57770.1"/>
    <property type="molecule type" value="Genomic_DNA"/>
</dbReference>
<dbReference type="CDD" id="cd12833">
    <property type="entry name" value="ZntB-like_1"/>
    <property type="match status" value="1"/>
</dbReference>
<evidence type="ECO:0000256" key="5">
    <source>
        <dbReference type="ARBA" id="ARBA00022519"/>
    </source>
</evidence>
<dbReference type="PANTHER" id="PTHR46494:SF3">
    <property type="entry name" value="ZINC TRANSPORT PROTEIN ZNTB"/>
    <property type="match status" value="1"/>
</dbReference>
<evidence type="ECO:0000256" key="11">
    <source>
        <dbReference type="SAM" id="Phobius"/>
    </source>
</evidence>
<evidence type="ECO:0000256" key="3">
    <source>
        <dbReference type="ARBA" id="ARBA00022448"/>
    </source>
</evidence>
<evidence type="ECO:0000256" key="8">
    <source>
        <dbReference type="ARBA" id="ARBA00022989"/>
    </source>
</evidence>
<feature type="transmembrane region" description="Helical" evidence="11">
    <location>
        <begin position="268"/>
        <end position="290"/>
    </location>
</feature>
<organism evidence="12 13">
    <name type="scientific">Henriciella pelagia</name>
    <dbReference type="NCBI Taxonomy" id="1977912"/>
    <lineage>
        <taxon>Bacteria</taxon>
        <taxon>Pseudomonadati</taxon>
        <taxon>Pseudomonadota</taxon>
        <taxon>Alphaproteobacteria</taxon>
        <taxon>Hyphomonadales</taxon>
        <taxon>Hyphomonadaceae</taxon>
        <taxon>Henriciella</taxon>
    </lineage>
</organism>
<dbReference type="PANTHER" id="PTHR46494">
    <property type="entry name" value="CORA FAMILY METAL ION TRANSPORTER (EUROFUNG)"/>
    <property type="match status" value="1"/>
</dbReference>